<dbReference type="PANTHER" id="PTHR11271:SF6">
    <property type="entry name" value="GUANINE DEAMINASE"/>
    <property type="match status" value="1"/>
</dbReference>
<keyword evidence="5 8" id="KW-0378">Hydrolase</keyword>
<comment type="cofactor">
    <cofactor evidence="8">
        <name>Zn(2+)</name>
        <dbReference type="ChEBI" id="CHEBI:29105"/>
    </cofactor>
    <text evidence="8">Binds 1 zinc ion per subunit.</text>
</comment>
<comment type="similarity">
    <text evidence="2 8">Belongs to the metallo-dependent hydrolases superfamily. ATZ/TRZ family.</text>
</comment>
<accession>A0ABW3HDJ9</accession>
<evidence type="ECO:0000256" key="5">
    <source>
        <dbReference type="ARBA" id="ARBA00022801"/>
    </source>
</evidence>
<dbReference type="InterPro" id="IPR006680">
    <property type="entry name" value="Amidohydro-rel"/>
</dbReference>
<reference evidence="11" key="1">
    <citation type="journal article" date="2019" name="Int. J. Syst. Evol. Microbiol.">
        <title>The Global Catalogue of Microorganisms (GCM) 10K type strain sequencing project: providing services to taxonomists for standard genome sequencing and annotation.</title>
        <authorList>
            <consortium name="The Broad Institute Genomics Platform"/>
            <consortium name="The Broad Institute Genome Sequencing Center for Infectious Disease"/>
            <person name="Wu L."/>
            <person name="Ma J."/>
        </authorList>
    </citation>
    <scope>NUCLEOTIDE SEQUENCE [LARGE SCALE GENOMIC DNA]</scope>
    <source>
        <strain evidence="11">CCUG 62982</strain>
    </source>
</reference>
<comment type="catalytic activity">
    <reaction evidence="8">
        <text>guanine + H2O + H(+) = xanthine + NH4(+)</text>
        <dbReference type="Rhea" id="RHEA:14665"/>
        <dbReference type="ChEBI" id="CHEBI:15377"/>
        <dbReference type="ChEBI" id="CHEBI:15378"/>
        <dbReference type="ChEBI" id="CHEBI:16235"/>
        <dbReference type="ChEBI" id="CHEBI:17712"/>
        <dbReference type="ChEBI" id="CHEBI:28938"/>
        <dbReference type="EC" id="3.5.4.3"/>
    </reaction>
</comment>
<dbReference type="EC" id="3.5.4.3" evidence="3 7"/>
<evidence type="ECO:0000259" key="9">
    <source>
        <dbReference type="Pfam" id="PF01979"/>
    </source>
</evidence>
<protein>
    <recommendedName>
        <fullName evidence="3 7">Guanine deaminase</fullName>
        <shortName evidence="8">Guanase</shortName>
        <ecNumber evidence="3 7">3.5.4.3</ecNumber>
    </recommendedName>
    <alternativeName>
        <fullName evidence="8">Guanine aminohydrolase</fullName>
    </alternativeName>
</protein>
<comment type="function">
    <text evidence="8">Catalyzes the hydrolytic deamination of guanine, producing xanthine and ammonia.</text>
</comment>
<dbReference type="InterPro" id="IPR014311">
    <property type="entry name" value="Guanine_deaminase"/>
</dbReference>
<evidence type="ECO:0000256" key="8">
    <source>
        <dbReference type="RuleBase" id="RU366009"/>
    </source>
</evidence>
<evidence type="ECO:0000256" key="7">
    <source>
        <dbReference type="NCBIfam" id="TIGR02967"/>
    </source>
</evidence>
<dbReference type="RefSeq" id="WP_264945426.1">
    <property type="nucleotide sequence ID" value="NZ_JAPDRA010000008.1"/>
</dbReference>
<dbReference type="InterPro" id="IPR051607">
    <property type="entry name" value="Metallo-dep_hydrolases"/>
</dbReference>
<evidence type="ECO:0000256" key="1">
    <source>
        <dbReference type="ARBA" id="ARBA00004984"/>
    </source>
</evidence>
<keyword evidence="11" id="KW-1185">Reference proteome</keyword>
<dbReference type="GO" id="GO:0008892">
    <property type="term" value="F:guanine deaminase activity"/>
    <property type="evidence" value="ECO:0007669"/>
    <property type="project" value="UniProtKB-EC"/>
</dbReference>
<gene>
    <name evidence="10" type="primary">guaD</name>
    <name evidence="10" type="ORF">ACFQ1E_15415</name>
</gene>
<dbReference type="SUPFAM" id="SSF51338">
    <property type="entry name" value="Composite domain of metallo-dependent hydrolases"/>
    <property type="match status" value="2"/>
</dbReference>
<evidence type="ECO:0000256" key="3">
    <source>
        <dbReference type="ARBA" id="ARBA00012781"/>
    </source>
</evidence>
<dbReference type="Gene3D" id="2.30.40.10">
    <property type="entry name" value="Urease, subunit C, domain 1"/>
    <property type="match status" value="1"/>
</dbReference>
<evidence type="ECO:0000256" key="2">
    <source>
        <dbReference type="ARBA" id="ARBA00006745"/>
    </source>
</evidence>
<comment type="pathway">
    <text evidence="1 8">Purine metabolism; guanine degradation; xanthine from guanine: step 1/1.</text>
</comment>
<dbReference type="SUPFAM" id="SSF51556">
    <property type="entry name" value="Metallo-dependent hydrolases"/>
    <property type="match status" value="1"/>
</dbReference>
<feature type="domain" description="Amidohydrolase-related" evidence="9">
    <location>
        <begin position="63"/>
        <end position="417"/>
    </location>
</feature>
<keyword evidence="6 8" id="KW-0862">Zinc</keyword>
<dbReference type="Pfam" id="PF01979">
    <property type="entry name" value="Amidohydro_1"/>
    <property type="match status" value="1"/>
</dbReference>
<comment type="caution">
    <text evidence="10">The sequence shown here is derived from an EMBL/GenBank/DDBJ whole genome shotgun (WGS) entry which is preliminary data.</text>
</comment>
<evidence type="ECO:0000313" key="11">
    <source>
        <dbReference type="Proteomes" id="UP001596977"/>
    </source>
</evidence>
<dbReference type="EMBL" id="JBHTJG010000008">
    <property type="protein sequence ID" value="MFD0947736.1"/>
    <property type="molecule type" value="Genomic_DNA"/>
</dbReference>
<proteinExistence type="inferred from homology"/>
<dbReference type="InterPro" id="IPR011059">
    <property type="entry name" value="Metal-dep_hydrolase_composite"/>
</dbReference>
<dbReference type="NCBIfam" id="TIGR02967">
    <property type="entry name" value="guan_deamin"/>
    <property type="match status" value="1"/>
</dbReference>
<dbReference type="InterPro" id="IPR032466">
    <property type="entry name" value="Metal_Hydrolase"/>
</dbReference>
<dbReference type="Gene3D" id="3.20.20.140">
    <property type="entry name" value="Metal-dependent hydrolases"/>
    <property type="match status" value="1"/>
</dbReference>
<name>A0ABW3HDJ9_9SPHN</name>
<evidence type="ECO:0000313" key="10">
    <source>
        <dbReference type="EMBL" id="MFD0947736.1"/>
    </source>
</evidence>
<evidence type="ECO:0000256" key="4">
    <source>
        <dbReference type="ARBA" id="ARBA00022723"/>
    </source>
</evidence>
<sequence length="426" mass="44989">MKAFRGEILRVPHDPATAGADAVRHDPDGLLIVEDGIVAAVGTHADLAPRFPGVPVTPLDGLIVPGFVDCHVHYPQTGRIASHGEQLLQWLERHIFPAEAAFADRAHADETAAFFLDELLRNGTTSALVFATVHEGSVDALFEAALARDMRVTSGKVLMDLGPPGLRDTPASGRAESEALIARWRGRGRLGYAVTPRFALTSSDAQLAETGALLAAHPDAMLHTHLCESHGEIAAVEARFGGDYLGAYERFGLVGPRSVFAHCVHMSDDAFARMAAAGAGIAFCPTSNLFLGSGLFDLAAVDRHGVRTGIGTDVGAGTSFSVLHTLGEAYKVCQLRGCSLDPFRALHLATAGGARVMGIGDHVGGLEPGQEADFAVLDCAATPLLARRTAGASLHDRLFALQVLGDDRAIASTWLRGSRAYSRKEK</sequence>
<keyword evidence="4 8" id="KW-0479">Metal-binding</keyword>
<dbReference type="NCBIfam" id="NF006679">
    <property type="entry name" value="PRK09228.1"/>
    <property type="match status" value="1"/>
</dbReference>
<organism evidence="10 11">
    <name type="scientific">Sphingomonas canadensis</name>
    <dbReference type="NCBI Taxonomy" id="1219257"/>
    <lineage>
        <taxon>Bacteria</taxon>
        <taxon>Pseudomonadati</taxon>
        <taxon>Pseudomonadota</taxon>
        <taxon>Alphaproteobacteria</taxon>
        <taxon>Sphingomonadales</taxon>
        <taxon>Sphingomonadaceae</taxon>
        <taxon>Sphingomonas</taxon>
    </lineage>
</organism>
<dbReference type="Proteomes" id="UP001596977">
    <property type="component" value="Unassembled WGS sequence"/>
</dbReference>
<evidence type="ECO:0000256" key="6">
    <source>
        <dbReference type="ARBA" id="ARBA00022833"/>
    </source>
</evidence>
<dbReference type="PANTHER" id="PTHR11271">
    <property type="entry name" value="GUANINE DEAMINASE"/>
    <property type="match status" value="1"/>
</dbReference>